<feature type="compositionally biased region" description="Low complexity" evidence="1">
    <location>
        <begin position="53"/>
        <end position="68"/>
    </location>
</feature>
<keyword evidence="3" id="KW-1185">Reference proteome</keyword>
<evidence type="ECO:0000256" key="1">
    <source>
        <dbReference type="SAM" id="MobiDB-lite"/>
    </source>
</evidence>
<reference evidence="3" key="1">
    <citation type="journal article" date="2013" name="Science">
        <title>Comparative analysis of bat genomes provides insight into the evolution of flight and immunity.</title>
        <authorList>
            <person name="Zhang G."/>
            <person name="Cowled C."/>
            <person name="Shi Z."/>
            <person name="Huang Z."/>
            <person name="Bishop-Lilly K.A."/>
            <person name="Fang X."/>
            <person name="Wynne J.W."/>
            <person name="Xiong Z."/>
            <person name="Baker M.L."/>
            <person name="Zhao W."/>
            <person name="Tachedjian M."/>
            <person name="Zhu Y."/>
            <person name="Zhou P."/>
            <person name="Jiang X."/>
            <person name="Ng J."/>
            <person name="Yang L."/>
            <person name="Wu L."/>
            <person name="Xiao J."/>
            <person name="Feng Y."/>
            <person name="Chen Y."/>
            <person name="Sun X."/>
            <person name="Zhang Y."/>
            <person name="Marsh G.A."/>
            <person name="Crameri G."/>
            <person name="Broder C.C."/>
            <person name="Frey K.G."/>
            <person name="Wang L.F."/>
            <person name="Wang J."/>
        </authorList>
    </citation>
    <scope>NUCLEOTIDE SEQUENCE [LARGE SCALE GENOMIC DNA]</scope>
</reference>
<dbReference type="AlphaFoldDB" id="L5LC51"/>
<feature type="region of interest" description="Disordered" evidence="1">
    <location>
        <begin position="1"/>
        <end position="79"/>
    </location>
</feature>
<evidence type="ECO:0000313" key="2">
    <source>
        <dbReference type="EMBL" id="ELK23446.1"/>
    </source>
</evidence>
<organism evidence="2 3">
    <name type="scientific">Myotis davidii</name>
    <name type="common">David's myotis</name>
    <dbReference type="NCBI Taxonomy" id="225400"/>
    <lineage>
        <taxon>Eukaryota</taxon>
        <taxon>Metazoa</taxon>
        <taxon>Chordata</taxon>
        <taxon>Craniata</taxon>
        <taxon>Vertebrata</taxon>
        <taxon>Euteleostomi</taxon>
        <taxon>Mammalia</taxon>
        <taxon>Eutheria</taxon>
        <taxon>Laurasiatheria</taxon>
        <taxon>Chiroptera</taxon>
        <taxon>Yangochiroptera</taxon>
        <taxon>Vespertilionidae</taxon>
        <taxon>Myotis</taxon>
    </lineage>
</organism>
<gene>
    <name evidence="2" type="ORF">MDA_GLEAN10009086</name>
</gene>
<accession>L5LC51</accession>
<protein>
    <submittedName>
        <fullName evidence="2">Uncharacterized protein</fullName>
    </submittedName>
</protein>
<evidence type="ECO:0000313" key="3">
    <source>
        <dbReference type="Proteomes" id="UP000010556"/>
    </source>
</evidence>
<proteinExistence type="predicted"/>
<sequence>MNLSPFLRPQAARTRHLLPPRTQAIPTPRPPTASASVSARGLEALLPNSTASGPRIRPPLGTRTPLTPAGRNRAEDGTG</sequence>
<name>L5LC51_MYODS</name>
<dbReference type="EMBL" id="KB113693">
    <property type="protein sequence ID" value="ELK23446.1"/>
    <property type="molecule type" value="Genomic_DNA"/>
</dbReference>
<dbReference type="Proteomes" id="UP000010556">
    <property type="component" value="Unassembled WGS sequence"/>
</dbReference>